<evidence type="ECO:0000256" key="9">
    <source>
        <dbReference type="ARBA" id="ARBA00023136"/>
    </source>
</evidence>
<feature type="domain" description="Potassium channel" evidence="13">
    <location>
        <begin position="81"/>
        <end position="153"/>
    </location>
</feature>
<evidence type="ECO:0000256" key="11">
    <source>
        <dbReference type="SAM" id="MobiDB-lite"/>
    </source>
</evidence>
<evidence type="ECO:0000256" key="8">
    <source>
        <dbReference type="ARBA" id="ARBA00023065"/>
    </source>
</evidence>
<keyword evidence="4 12" id="KW-0812">Transmembrane</keyword>
<keyword evidence="9 12" id="KW-0472">Membrane</keyword>
<evidence type="ECO:0000313" key="15">
    <source>
        <dbReference type="Proteomes" id="UP000193077"/>
    </source>
</evidence>
<keyword evidence="3" id="KW-0633">Potassium transport</keyword>
<name>A0A1Y5U0B2_9RHOB</name>
<dbReference type="InterPro" id="IPR013099">
    <property type="entry name" value="K_chnl_dom"/>
</dbReference>
<dbReference type="SUPFAM" id="SSF81324">
    <property type="entry name" value="Voltage-gated potassium channels"/>
    <property type="match status" value="1"/>
</dbReference>
<dbReference type="PANTHER" id="PTHR10027:SF10">
    <property type="entry name" value="SLOWPOKE 2, ISOFORM D"/>
    <property type="match status" value="1"/>
</dbReference>
<comment type="subcellular location">
    <subcellularLocation>
        <location evidence="1">Membrane</location>
        <topology evidence="1">Multi-pass membrane protein</topology>
    </subcellularLocation>
</comment>
<feature type="compositionally biased region" description="Basic and acidic residues" evidence="11">
    <location>
        <begin position="9"/>
        <end position="18"/>
    </location>
</feature>
<reference evidence="14 15" key="1">
    <citation type="submission" date="2017-03" db="EMBL/GenBank/DDBJ databases">
        <authorList>
            <person name="Afonso C.L."/>
            <person name="Miller P.J."/>
            <person name="Scott M.A."/>
            <person name="Spackman E."/>
            <person name="Goraichik I."/>
            <person name="Dimitrov K.M."/>
            <person name="Suarez D.L."/>
            <person name="Swayne D.E."/>
        </authorList>
    </citation>
    <scope>NUCLEOTIDE SEQUENCE [LARGE SCALE GENOMIC DNA]</scope>
    <source>
        <strain evidence="14 15">CECT 7639</strain>
    </source>
</reference>
<keyword evidence="10 14" id="KW-0407">Ion channel</keyword>
<keyword evidence="6" id="KW-0630">Potassium</keyword>
<keyword evidence="2" id="KW-0813">Transport</keyword>
<dbReference type="Proteomes" id="UP000193077">
    <property type="component" value="Unassembled WGS sequence"/>
</dbReference>
<feature type="transmembrane region" description="Helical" evidence="12">
    <location>
        <begin position="77"/>
        <end position="95"/>
    </location>
</feature>
<feature type="transmembrane region" description="Helical" evidence="12">
    <location>
        <begin position="132"/>
        <end position="154"/>
    </location>
</feature>
<feature type="region of interest" description="Disordered" evidence="11">
    <location>
        <begin position="1"/>
        <end position="27"/>
    </location>
</feature>
<evidence type="ECO:0000313" key="14">
    <source>
        <dbReference type="EMBL" id="SLN72936.1"/>
    </source>
</evidence>
<keyword evidence="15" id="KW-1185">Reference proteome</keyword>
<dbReference type="EMBL" id="FWFO01000007">
    <property type="protein sequence ID" value="SLN72936.1"/>
    <property type="molecule type" value="Genomic_DNA"/>
</dbReference>
<evidence type="ECO:0000256" key="4">
    <source>
        <dbReference type="ARBA" id="ARBA00022692"/>
    </source>
</evidence>
<keyword evidence="7 12" id="KW-1133">Transmembrane helix</keyword>
<dbReference type="Pfam" id="PF07885">
    <property type="entry name" value="Ion_trans_2"/>
    <property type="match status" value="1"/>
</dbReference>
<sequence>MANSQHAKHNPEFDKSTDPRLTGETLPNARPYLGYRVMTRTTEDKTNVSNGDETFMGTLKSIFRGINVALKDGRVKGILVITVGMILWASVFYRYVEGWSWLDSIYFSVVTISTVGYGDFSPETAAGKIFTMFYILIGLGIFVAAATTIANTILSQSDDKDGNGES</sequence>
<evidence type="ECO:0000256" key="1">
    <source>
        <dbReference type="ARBA" id="ARBA00004141"/>
    </source>
</evidence>
<evidence type="ECO:0000256" key="5">
    <source>
        <dbReference type="ARBA" id="ARBA00022826"/>
    </source>
</evidence>
<evidence type="ECO:0000256" key="10">
    <source>
        <dbReference type="ARBA" id="ARBA00023303"/>
    </source>
</evidence>
<dbReference type="AlphaFoldDB" id="A0A1Y5U0B2"/>
<protein>
    <submittedName>
        <fullName evidence="14">Voltage-gated potassium channel</fullName>
    </submittedName>
</protein>
<evidence type="ECO:0000259" key="13">
    <source>
        <dbReference type="Pfam" id="PF07885"/>
    </source>
</evidence>
<evidence type="ECO:0000256" key="7">
    <source>
        <dbReference type="ARBA" id="ARBA00022989"/>
    </source>
</evidence>
<dbReference type="GO" id="GO:0005267">
    <property type="term" value="F:potassium channel activity"/>
    <property type="evidence" value="ECO:0007669"/>
    <property type="project" value="UniProtKB-KW"/>
</dbReference>
<gene>
    <name evidence="14" type="ORF">TRL7639_04379</name>
</gene>
<evidence type="ECO:0000256" key="3">
    <source>
        <dbReference type="ARBA" id="ARBA00022538"/>
    </source>
</evidence>
<keyword evidence="5" id="KW-0631">Potassium channel</keyword>
<evidence type="ECO:0000256" key="12">
    <source>
        <dbReference type="SAM" id="Phobius"/>
    </source>
</evidence>
<dbReference type="PANTHER" id="PTHR10027">
    <property type="entry name" value="CALCIUM-ACTIVATED POTASSIUM CHANNEL ALPHA CHAIN"/>
    <property type="match status" value="1"/>
</dbReference>
<proteinExistence type="predicted"/>
<evidence type="ECO:0000256" key="2">
    <source>
        <dbReference type="ARBA" id="ARBA00022448"/>
    </source>
</evidence>
<dbReference type="InterPro" id="IPR047871">
    <property type="entry name" value="K_chnl_Slo-like"/>
</dbReference>
<dbReference type="Gene3D" id="1.10.287.70">
    <property type="match status" value="1"/>
</dbReference>
<evidence type="ECO:0000256" key="6">
    <source>
        <dbReference type="ARBA" id="ARBA00022958"/>
    </source>
</evidence>
<accession>A0A1Y5U0B2</accession>
<dbReference type="GO" id="GO:0016020">
    <property type="term" value="C:membrane"/>
    <property type="evidence" value="ECO:0007669"/>
    <property type="project" value="UniProtKB-SubCell"/>
</dbReference>
<organism evidence="14 15">
    <name type="scientific">Falsiruegeria litorea R37</name>
    <dbReference type="NCBI Taxonomy" id="1200284"/>
    <lineage>
        <taxon>Bacteria</taxon>
        <taxon>Pseudomonadati</taxon>
        <taxon>Pseudomonadota</taxon>
        <taxon>Alphaproteobacteria</taxon>
        <taxon>Rhodobacterales</taxon>
        <taxon>Roseobacteraceae</taxon>
        <taxon>Falsiruegeria</taxon>
    </lineage>
</organism>
<keyword evidence="8" id="KW-0406">Ion transport</keyword>